<organism evidence="12">
    <name type="scientific">Dendroctonus ponderosae</name>
    <name type="common">Mountain pine beetle</name>
    <dbReference type="NCBI Taxonomy" id="77166"/>
    <lineage>
        <taxon>Eukaryota</taxon>
        <taxon>Metazoa</taxon>
        <taxon>Ecdysozoa</taxon>
        <taxon>Arthropoda</taxon>
        <taxon>Hexapoda</taxon>
        <taxon>Insecta</taxon>
        <taxon>Pterygota</taxon>
        <taxon>Neoptera</taxon>
        <taxon>Endopterygota</taxon>
        <taxon>Coleoptera</taxon>
        <taxon>Polyphaga</taxon>
        <taxon>Cucujiformia</taxon>
        <taxon>Curculionidae</taxon>
        <taxon>Scolytinae</taxon>
        <taxon>Dendroctonus</taxon>
    </lineage>
</organism>
<feature type="non-terminal residue" evidence="12">
    <location>
        <position position="1"/>
    </location>
</feature>
<feature type="transmembrane region" description="Helical" evidence="11">
    <location>
        <begin position="12"/>
        <end position="30"/>
    </location>
</feature>
<evidence type="ECO:0000256" key="2">
    <source>
        <dbReference type="ARBA" id="ARBA00010663"/>
    </source>
</evidence>
<comment type="similarity">
    <text evidence="2 9">Belongs to the G-protein coupled receptor 1 family.</text>
</comment>
<gene>
    <name evidence="12" type="ORF">YQE_08981</name>
</gene>
<name>N6U1F3_DENPD</name>
<evidence type="ECO:0000256" key="8">
    <source>
        <dbReference type="ARBA" id="ARBA00023224"/>
    </source>
</evidence>
<keyword evidence="6 11" id="KW-0472">Membrane</keyword>
<accession>N6U1F3</accession>
<dbReference type="InterPro" id="IPR000276">
    <property type="entry name" value="GPCR_Rhodpsn"/>
</dbReference>
<dbReference type="InterPro" id="IPR017452">
    <property type="entry name" value="GPCR_Rhodpsn_7TM"/>
</dbReference>
<evidence type="ECO:0000256" key="5">
    <source>
        <dbReference type="ARBA" id="ARBA00023040"/>
    </source>
</evidence>
<comment type="subcellular location">
    <subcellularLocation>
        <location evidence="1">Membrane</location>
        <topology evidence="1">Multi-pass membrane protein</topology>
    </subcellularLocation>
</comment>
<dbReference type="GO" id="GO:0005886">
    <property type="term" value="C:plasma membrane"/>
    <property type="evidence" value="ECO:0007669"/>
    <property type="project" value="TreeGrafter"/>
</dbReference>
<dbReference type="Pfam" id="PF00001">
    <property type="entry name" value="7tm_1"/>
    <property type="match status" value="1"/>
</dbReference>
<dbReference type="GO" id="GO:0008188">
    <property type="term" value="F:neuropeptide receptor activity"/>
    <property type="evidence" value="ECO:0007669"/>
    <property type="project" value="TreeGrafter"/>
</dbReference>
<feature type="transmembrane region" description="Helical" evidence="11">
    <location>
        <begin position="51"/>
        <end position="71"/>
    </location>
</feature>
<dbReference type="EMBL" id="KB741064">
    <property type="protein sequence ID" value="ENN74446.1"/>
    <property type="molecule type" value="Genomic_DNA"/>
</dbReference>
<dbReference type="SUPFAM" id="SSF81321">
    <property type="entry name" value="Family A G protein-coupled receptor-like"/>
    <property type="match status" value="1"/>
</dbReference>
<protein>
    <submittedName>
        <fullName evidence="12">Uncharacterized protein</fullName>
    </submittedName>
</protein>
<dbReference type="PANTHER" id="PTHR24238">
    <property type="entry name" value="G-PROTEIN COUPLED RECEPTOR"/>
    <property type="match status" value="1"/>
</dbReference>
<dbReference type="PROSITE" id="PS00237">
    <property type="entry name" value="G_PROTEIN_RECEP_F1_1"/>
    <property type="match status" value="1"/>
</dbReference>
<keyword evidence="7 9" id="KW-0675">Receptor</keyword>
<evidence type="ECO:0000256" key="6">
    <source>
        <dbReference type="ARBA" id="ARBA00023136"/>
    </source>
</evidence>
<sequence>MLTILRFRDIAVSVSVAVWTLVAISLERYFAICRPLKSRRWQTSNHASKMIACVWLASLGWSSPILLVSTLQVSKKGPLSGSGKPLQCSAVQDRVPECSCAILPALEIPETPSSSATTQRQKMSSRERSPSGSESDDSNHSKSDQGKPARRPAQKPSTLLSFKAKTKAADLQSLRLANSKFQESVTTLKKQNQLLAQKLAEQDHKISLLLSAVAEAHKQILPKAPSSHPAEKMEVDDFPPLKAKPRLNIPKTSNPALHEHMPLRLPQRQPLLQHPGPQALPPLRHPNPLSLHNQMALPEIQAELEELGFTPSEIQFYRMGNRKTTTNMVKMLLPREQTSIFEVKYLLSLPVVIEPQRHPQTNIRHIPQCKSSTFIQNAKSRETSRLSVSTAMAPIRQAFSCPKNPNFLAQKQEKANTASFQTKVSPGISYAAKASEAQVQAHRLKPPHLSCPKTSITRTFSIETFRHYSLVI</sequence>
<keyword evidence="4 11" id="KW-1133">Transmembrane helix</keyword>
<dbReference type="AlphaFoldDB" id="N6U1F3"/>
<evidence type="ECO:0000256" key="9">
    <source>
        <dbReference type="RuleBase" id="RU000688"/>
    </source>
</evidence>
<proteinExistence type="inferred from homology"/>
<dbReference type="PRINTS" id="PR00237">
    <property type="entry name" value="GPCRRHODOPSN"/>
</dbReference>
<dbReference type="Gene3D" id="1.20.1070.10">
    <property type="entry name" value="Rhodopsin 7-helix transmembrane proteins"/>
    <property type="match status" value="1"/>
</dbReference>
<keyword evidence="3 9" id="KW-0812">Transmembrane</keyword>
<dbReference type="PANTHER" id="PTHR24238:SF46">
    <property type="entry name" value="GASTRIN_CHOLECYSTOKININ TYPE B RECEPTOR"/>
    <property type="match status" value="1"/>
</dbReference>
<evidence type="ECO:0000256" key="7">
    <source>
        <dbReference type="ARBA" id="ARBA00023170"/>
    </source>
</evidence>
<evidence type="ECO:0000256" key="1">
    <source>
        <dbReference type="ARBA" id="ARBA00004141"/>
    </source>
</evidence>
<feature type="compositionally biased region" description="Polar residues" evidence="10">
    <location>
        <begin position="111"/>
        <end position="122"/>
    </location>
</feature>
<evidence type="ECO:0000256" key="4">
    <source>
        <dbReference type="ARBA" id="ARBA00022989"/>
    </source>
</evidence>
<feature type="compositionally biased region" description="Basic and acidic residues" evidence="10">
    <location>
        <begin position="137"/>
        <end position="147"/>
    </location>
</feature>
<dbReference type="PROSITE" id="PS50262">
    <property type="entry name" value="G_PROTEIN_RECEP_F1_2"/>
    <property type="match status" value="1"/>
</dbReference>
<evidence type="ECO:0000256" key="3">
    <source>
        <dbReference type="ARBA" id="ARBA00022692"/>
    </source>
</evidence>
<evidence type="ECO:0000313" key="12">
    <source>
        <dbReference type="EMBL" id="ENN74446.1"/>
    </source>
</evidence>
<evidence type="ECO:0000256" key="11">
    <source>
        <dbReference type="SAM" id="Phobius"/>
    </source>
</evidence>
<reference evidence="12" key="1">
    <citation type="journal article" date="2013" name="Genome Biol.">
        <title>Draft genome of the mountain pine beetle, Dendroctonus ponderosae Hopkins, a major forest pest.</title>
        <authorList>
            <person name="Keeling C.I."/>
            <person name="Yuen M.M."/>
            <person name="Liao N.Y."/>
            <person name="Docking T.R."/>
            <person name="Chan S.K."/>
            <person name="Taylor G.A."/>
            <person name="Palmquist D.L."/>
            <person name="Jackman S.D."/>
            <person name="Nguyen A."/>
            <person name="Li M."/>
            <person name="Henderson H."/>
            <person name="Janes J.K."/>
            <person name="Zhao Y."/>
            <person name="Pandoh P."/>
            <person name="Moore R."/>
            <person name="Sperling F.A."/>
            <person name="Huber D.P."/>
            <person name="Birol I."/>
            <person name="Jones S.J."/>
            <person name="Bohlmann J."/>
        </authorList>
    </citation>
    <scope>NUCLEOTIDE SEQUENCE</scope>
</reference>
<dbReference type="HOGENOM" id="CLU_579051_0_0_1"/>
<evidence type="ECO:0000256" key="10">
    <source>
        <dbReference type="SAM" id="MobiDB-lite"/>
    </source>
</evidence>
<keyword evidence="8 9" id="KW-0807">Transducer</keyword>
<keyword evidence="5 9" id="KW-0297">G-protein coupled receptor</keyword>
<feature type="region of interest" description="Disordered" evidence="10">
    <location>
        <begin position="111"/>
        <end position="159"/>
    </location>
</feature>